<gene>
    <name evidence="1" type="ORF">MKK02DRAFT_38581</name>
</gene>
<reference evidence="1" key="1">
    <citation type="journal article" date="2022" name="G3 (Bethesda)">
        <title>High quality genome of the basidiomycete yeast Dioszegia hungarica PDD-24b-2 isolated from cloud water.</title>
        <authorList>
            <person name="Jarrige D."/>
            <person name="Haridas S."/>
            <person name="Bleykasten-Grosshans C."/>
            <person name="Joly M."/>
            <person name="Nadalig T."/>
            <person name="Sancelme M."/>
            <person name="Vuilleumier S."/>
            <person name="Grigoriev I.V."/>
            <person name="Amato P."/>
            <person name="Bringel F."/>
        </authorList>
    </citation>
    <scope>NUCLEOTIDE SEQUENCE</scope>
    <source>
        <strain evidence="1">PDD-24b-2</strain>
    </source>
</reference>
<protein>
    <submittedName>
        <fullName evidence="1">Uncharacterized protein</fullName>
    </submittedName>
</protein>
<dbReference type="RefSeq" id="XP_052943686.1">
    <property type="nucleotide sequence ID" value="XM_053090170.1"/>
</dbReference>
<sequence length="307" mass="34384">MIRSAAITGSAQVGLQRSPFPLHNPVKRAKSTFTPSQSPKITAAPFLLVPEDVGDVTDVDESRWKEIMLACYPIFFPIYIGVMTIGDRRFETIMEAHDEKLDLSTLGAIPIDIYTARHTPRIPLIPLSSIDPASTLLHHNVPFVQIGTEDDRTSYPIPTDALDQLYTSWISPSSSSAGSPGISPLVNITERHVGPIDWNDARIQSWSGPERAQNQQYAEITAGWRARSQLDALKDRRFCPRRQGDPREEVNVISLQPRWFGLKAKREKRQHKDVLKDLEDAERVYAAIMARKTMAGRRPVPGAKGKK</sequence>
<name>A0AA38H7S9_9TREE</name>
<comment type="caution">
    <text evidence="1">The sequence shown here is derived from an EMBL/GenBank/DDBJ whole genome shotgun (WGS) entry which is preliminary data.</text>
</comment>
<organism evidence="1 2">
    <name type="scientific">Dioszegia hungarica</name>
    <dbReference type="NCBI Taxonomy" id="4972"/>
    <lineage>
        <taxon>Eukaryota</taxon>
        <taxon>Fungi</taxon>
        <taxon>Dikarya</taxon>
        <taxon>Basidiomycota</taxon>
        <taxon>Agaricomycotina</taxon>
        <taxon>Tremellomycetes</taxon>
        <taxon>Tremellales</taxon>
        <taxon>Bulleribasidiaceae</taxon>
        <taxon>Dioszegia</taxon>
    </lineage>
</organism>
<keyword evidence="2" id="KW-1185">Reference proteome</keyword>
<evidence type="ECO:0000313" key="2">
    <source>
        <dbReference type="Proteomes" id="UP001164286"/>
    </source>
</evidence>
<dbReference type="GeneID" id="77729375"/>
<dbReference type="Proteomes" id="UP001164286">
    <property type="component" value="Unassembled WGS sequence"/>
</dbReference>
<dbReference type="AlphaFoldDB" id="A0AA38H7S9"/>
<proteinExistence type="predicted"/>
<evidence type="ECO:0000313" key="1">
    <source>
        <dbReference type="EMBL" id="KAI9633909.1"/>
    </source>
</evidence>
<accession>A0AA38H7S9</accession>
<dbReference type="EMBL" id="JAKWFO010000008">
    <property type="protein sequence ID" value="KAI9633909.1"/>
    <property type="molecule type" value="Genomic_DNA"/>
</dbReference>